<dbReference type="SUPFAM" id="SSF53146">
    <property type="entry name" value="Nitrogenase accessory factor-like"/>
    <property type="match status" value="1"/>
</dbReference>
<dbReference type="InterPro" id="IPR036105">
    <property type="entry name" value="DiNase_FeMo-co_biosyn_sf"/>
</dbReference>
<name>A0A7J3V0Q7_9CREN</name>
<gene>
    <name evidence="2" type="ORF">ENL91_06070</name>
</gene>
<sequence length="136" mass="15018">MIYLKKVFMMKVAFVTEDGKTICRHFGRAPYYLLVELDGKNVVSKRLVPKGGCANRGHHGDEAHEGVHLGSEERHKSMIQQADGCEIVVSGGMGMGAYQSLMLSGVEVYVTKVEDIDEAISLLAENKLDNNLELLH</sequence>
<comment type="caution">
    <text evidence="2">The sequence shown here is derived from an EMBL/GenBank/DDBJ whole genome shotgun (WGS) entry which is preliminary data.</text>
</comment>
<feature type="domain" description="Dinitrogenase iron-molybdenum cofactor biosynthesis" evidence="1">
    <location>
        <begin position="18"/>
        <end position="123"/>
    </location>
</feature>
<accession>A0A7J3V0Q7</accession>
<proteinExistence type="predicted"/>
<dbReference type="AlphaFoldDB" id="A0A7J3V0Q7"/>
<dbReference type="InterPro" id="IPR003731">
    <property type="entry name" value="Di-Nase_FeMo-co_biosynth"/>
</dbReference>
<dbReference type="PANTHER" id="PTHR33937:SF2">
    <property type="entry name" value="DINITROGENASE IRON-MOLYBDENUM COFACTOR BIOSYNTHESIS DOMAIN-CONTAINING PROTEIN"/>
    <property type="match status" value="1"/>
</dbReference>
<dbReference type="Gene3D" id="3.30.420.130">
    <property type="entry name" value="Dinitrogenase iron-molybdenum cofactor biosynthesis domain"/>
    <property type="match status" value="1"/>
</dbReference>
<dbReference type="PANTHER" id="PTHR33937">
    <property type="entry name" value="IRON-MOLYBDENUM PROTEIN-RELATED-RELATED"/>
    <property type="match status" value="1"/>
</dbReference>
<dbReference type="Pfam" id="PF02579">
    <property type="entry name" value="Nitro_FeMo-Co"/>
    <property type="match status" value="1"/>
</dbReference>
<protein>
    <submittedName>
        <fullName evidence="2">Dinitrogenase iron-molybdenum cofactor biosynthesis protein</fullName>
    </submittedName>
</protein>
<evidence type="ECO:0000259" key="1">
    <source>
        <dbReference type="Pfam" id="PF02579"/>
    </source>
</evidence>
<dbReference type="EMBL" id="DRVT01000072">
    <property type="protein sequence ID" value="HHI49718.1"/>
    <property type="molecule type" value="Genomic_DNA"/>
</dbReference>
<evidence type="ECO:0000313" key="2">
    <source>
        <dbReference type="EMBL" id="HHI49718.1"/>
    </source>
</evidence>
<reference evidence="2" key="1">
    <citation type="journal article" date="2020" name="mSystems">
        <title>Genome- and Community-Level Interaction Insights into Carbon Utilization and Element Cycling Functions of Hydrothermarchaeota in Hydrothermal Sediment.</title>
        <authorList>
            <person name="Zhou Z."/>
            <person name="Liu Y."/>
            <person name="Xu W."/>
            <person name="Pan J."/>
            <person name="Luo Z.H."/>
            <person name="Li M."/>
        </authorList>
    </citation>
    <scope>NUCLEOTIDE SEQUENCE [LARGE SCALE GENOMIC DNA]</scope>
    <source>
        <strain evidence="2">SpSt-1038</strain>
    </source>
</reference>
<dbReference type="InterPro" id="IPR051840">
    <property type="entry name" value="NifX/NifY_domain"/>
</dbReference>
<organism evidence="2">
    <name type="scientific">Candidatus Methanosuratincola petrocarbonis</name>
    <name type="common">ex Vanwonterghem et al. 2016</name>
    <dbReference type="NCBI Taxonomy" id="1867261"/>
    <lineage>
        <taxon>Archaea</taxon>
        <taxon>Thermoproteota</taxon>
        <taxon>Methanosuratincolia</taxon>
        <taxon>Candidatus Methanomethylicales</taxon>
        <taxon>Candidatus Methanomethylicaceae</taxon>
        <taxon>Candidatus Methanosuratincola (ex Vanwonterghem et al. 2016)</taxon>
    </lineage>
</organism>